<dbReference type="InterPro" id="IPR011011">
    <property type="entry name" value="Znf_FYVE_PHD"/>
</dbReference>
<dbReference type="PANTHER" id="PTHR47863:SF4">
    <property type="entry name" value="RING_FYVE_PHD ZINC FINGER SUPERFAMILY PROTEIN"/>
    <property type="match status" value="1"/>
</dbReference>
<keyword evidence="3" id="KW-0862">Zinc</keyword>
<proteinExistence type="predicted"/>
<evidence type="ECO:0000256" key="3">
    <source>
        <dbReference type="ARBA" id="ARBA00022833"/>
    </source>
</evidence>
<dbReference type="Proteomes" id="UP000250321">
    <property type="component" value="Unassembled WGS sequence"/>
</dbReference>
<dbReference type="PANTHER" id="PTHR47863">
    <property type="entry name" value="RING/FYVE/PHD ZINC FINGER SUPERFAMILY PROTEIN"/>
    <property type="match status" value="1"/>
</dbReference>
<protein>
    <recommendedName>
        <fullName evidence="4">Zinc finger PHD-type domain-containing protein</fullName>
    </recommendedName>
</protein>
<dbReference type="AlphaFoldDB" id="A0A314Y8L3"/>
<sequence length="82" mass="9439">MKCNEGGQLLICSTSDCPLVYHEKCLGSEFICYKKGNFYCPFCSHSRALKEYLEAKKKASLLRKDLDAFMRNVLEHQPAKFL</sequence>
<accession>A0A314Y8L3</accession>
<evidence type="ECO:0000313" key="5">
    <source>
        <dbReference type="EMBL" id="PQQ01179.1"/>
    </source>
</evidence>
<keyword evidence="6" id="KW-1185">Reference proteome</keyword>
<reference evidence="5 6" key="1">
    <citation type="submission" date="2018-02" db="EMBL/GenBank/DDBJ databases">
        <title>Draft genome of wild Prunus yedoensis var. nudiflora.</title>
        <authorList>
            <person name="Baek S."/>
            <person name="Kim J.-H."/>
            <person name="Choi K."/>
            <person name="Kim G.-B."/>
            <person name="Cho A."/>
            <person name="Jang H."/>
            <person name="Shin C.-H."/>
            <person name="Yu H.-J."/>
            <person name="Mun J.-H."/>
        </authorList>
    </citation>
    <scope>NUCLEOTIDE SEQUENCE [LARGE SCALE GENOMIC DNA]</scope>
    <source>
        <strain evidence="6">cv. Jeju island</strain>
        <tissue evidence="5">Leaf</tissue>
    </source>
</reference>
<evidence type="ECO:0000313" key="6">
    <source>
        <dbReference type="Proteomes" id="UP000250321"/>
    </source>
</evidence>
<feature type="domain" description="Zinc finger PHD-type" evidence="4">
    <location>
        <begin position="2"/>
        <end position="44"/>
    </location>
</feature>
<dbReference type="SUPFAM" id="SSF57903">
    <property type="entry name" value="FYVE/PHD zinc finger"/>
    <property type="match status" value="1"/>
</dbReference>
<keyword evidence="1" id="KW-0479">Metal-binding</keyword>
<name>A0A314Y8L3_PRUYE</name>
<evidence type="ECO:0000256" key="2">
    <source>
        <dbReference type="ARBA" id="ARBA00022771"/>
    </source>
</evidence>
<dbReference type="Gene3D" id="3.30.40.10">
    <property type="entry name" value="Zinc/RING finger domain, C3HC4 (zinc finger)"/>
    <property type="match status" value="1"/>
</dbReference>
<dbReference type="GO" id="GO:0008270">
    <property type="term" value="F:zinc ion binding"/>
    <property type="evidence" value="ECO:0007669"/>
    <property type="project" value="UniProtKB-KW"/>
</dbReference>
<dbReference type="InterPro" id="IPR001965">
    <property type="entry name" value="Znf_PHD"/>
</dbReference>
<dbReference type="InterPro" id="IPR013083">
    <property type="entry name" value="Znf_RING/FYVE/PHD"/>
</dbReference>
<dbReference type="STRING" id="2094558.A0A314Y8L3"/>
<gene>
    <name evidence="5" type="ORF">Pyn_18680</name>
</gene>
<evidence type="ECO:0000259" key="4">
    <source>
        <dbReference type="SMART" id="SM00249"/>
    </source>
</evidence>
<dbReference type="EMBL" id="PJQY01001593">
    <property type="protein sequence ID" value="PQQ01179.1"/>
    <property type="molecule type" value="Genomic_DNA"/>
</dbReference>
<evidence type="ECO:0000256" key="1">
    <source>
        <dbReference type="ARBA" id="ARBA00022723"/>
    </source>
</evidence>
<dbReference type="OrthoDB" id="608866at2759"/>
<organism evidence="5 6">
    <name type="scientific">Prunus yedoensis var. nudiflora</name>
    <dbReference type="NCBI Taxonomy" id="2094558"/>
    <lineage>
        <taxon>Eukaryota</taxon>
        <taxon>Viridiplantae</taxon>
        <taxon>Streptophyta</taxon>
        <taxon>Embryophyta</taxon>
        <taxon>Tracheophyta</taxon>
        <taxon>Spermatophyta</taxon>
        <taxon>Magnoliopsida</taxon>
        <taxon>eudicotyledons</taxon>
        <taxon>Gunneridae</taxon>
        <taxon>Pentapetalae</taxon>
        <taxon>rosids</taxon>
        <taxon>fabids</taxon>
        <taxon>Rosales</taxon>
        <taxon>Rosaceae</taxon>
        <taxon>Amygdaloideae</taxon>
        <taxon>Amygdaleae</taxon>
        <taxon>Prunus</taxon>
    </lineage>
</organism>
<dbReference type="SMART" id="SM00249">
    <property type="entry name" value="PHD"/>
    <property type="match status" value="1"/>
</dbReference>
<comment type="caution">
    <text evidence="5">The sequence shown here is derived from an EMBL/GenBank/DDBJ whole genome shotgun (WGS) entry which is preliminary data.</text>
</comment>
<keyword evidence="2" id="KW-0863">Zinc-finger</keyword>